<dbReference type="InterPro" id="IPR027417">
    <property type="entry name" value="P-loop_NTPase"/>
</dbReference>
<keyword evidence="3" id="KW-0805">Transcription regulation</keyword>
<keyword evidence="2" id="KW-0067">ATP-binding</keyword>
<evidence type="ECO:0000259" key="6">
    <source>
        <dbReference type="PROSITE" id="PS50045"/>
    </source>
</evidence>
<dbReference type="NCBIfam" id="TIGR00229">
    <property type="entry name" value="sensory_box"/>
    <property type="match status" value="1"/>
</dbReference>
<dbReference type="Gene3D" id="3.40.50.300">
    <property type="entry name" value="P-loop containing nucleotide triphosphate hydrolases"/>
    <property type="match status" value="1"/>
</dbReference>
<dbReference type="PANTHER" id="PTHR32071">
    <property type="entry name" value="TRANSCRIPTIONAL REGULATORY PROTEIN"/>
    <property type="match status" value="1"/>
</dbReference>
<dbReference type="Gene3D" id="3.30.450.20">
    <property type="entry name" value="PAS domain"/>
    <property type="match status" value="1"/>
</dbReference>
<dbReference type="InterPro" id="IPR002078">
    <property type="entry name" value="Sigma_54_int"/>
</dbReference>
<dbReference type="EMBL" id="CP017634">
    <property type="protein sequence ID" value="ATW26604.1"/>
    <property type="molecule type" value="Genomic_DNA"/>
</dbReference>
<dbReference type="PROSITE" id="PS00688">
    <property type="entry name" value="SIGMA54_INTERACT_3"/>
    <property type="match status" value="1"/>
</dbReference>
<evidence type="ECO:0000256" key="5">
    <source>
        <dbReference type="ARBA" id="ARBA00023163"/>
    </source>
</evidence>
<dbReference type="SMART" id="SM00091">
    <property type="entry name" value="PAS"/>
    <property type="match status" value="1"/>
</dbReference>
<reference evidence="8 9" key="1">
    <citation type="submission" date="2016-10" db="EMBL/GenBank/DDBJ databases">
        <title>Complete Genome Sequence of Peptococcaceae strain DCMF.</title>
        <authorList>
            <person name="Edwards R.J."/>
            <person name="Holland S.I."/>
            <person name="Deshpande N.P."/>
            <person name="Wong Y.K."/>
            <person name="Ertan H."/>
            <person name="Manefield M."/>
            <person name="Russell T.L."/>
            <person name="Lee M.J."/>
        </authorList>
    </citation>
    <scope>NUCLEOTIDE SEQUENCE [LARGE SCALE GENOMIC DNA]</scope>
    <source>
        <strain evidence="8 9">DCMF</strain>
    </source>
</reference>
<dbReference type="OrthoDB" id="1803236at2"/>
<evidence type="ECO:0000256" key="4">
    <source>
        <dbReference type="ARBA" id="ARBA00023125"/>
    </source>
</evidence>
<feature type="domain" description="PAS" evidence="7">
    <location>
        <begin position="143"/>
        <end position="190"/>
    </location>
</feature>
<dbReference type="PROSITE" id="PS00676">
    <property type="entry name" value="SIGMA54_INTERACT_2"/>
    <property type="match status" value="1"/>
</dbReference>
<dbReference type="SUPFAM" id="SSF54631">
    <property type="entry name" value="CBS-domain pair"/>
    <property type="match status" value="1"/>
</dbReference>
<dbReference type="GO" id="GO:0003677">
    <property type="term" value="F:DNA binding"/>
    <property type="evidence" value="ECO:0007669"/>
    <property type="project" value="UniProtKB-KW"/>
</dbReference>
<evidence type="ECO:0000256" key="3">
    <source>
        <dbReference type="ARBA" id="ARBA00023015"/>
    </source>
</evidence>
<dbReference type="Pfam" id="PF00158">
    <property type="entry name" value="Sigma54_activat"/>
    <property type="match status" value="1"/>
</dbReference>
<dbReference type="RefSeq" id="WP_148135924.1">
    <property type="nucleotide sequence ID" value="NZ_CP017634.1"/>
</dbReference>
<dbReference type="InterPro" id="IPR035965">
    <property type="entry name" value="PAS-like_dom_sf"/>
</dbReference>
<name>A0A3G1KVV2_FORW1</name>
<evidence type="ECO:0000313" key="8">
    <source>
        <dbReference type="EMBL" id="ATW26604.1"/>
    </source>
</evidence>
<dbReference type="InterPro" id="IPR046342">
    <property type="entry name" value="CBS_dom_sf"/>
</dbReference>
<dbReference type="GO" id="GO:0005524">
    <property type="term" value="F:ATP binding"/>
    <property type="evidence" value="ECO:0007669"/>
    <property type="project" value="UniProtKB-KW"/>
</dbReference>
<evidence type="ECO:0000313" key="9">
    <source>
        <dbReference type="Proteomes" id="UP000323521"/>
    </source>
</evidence>
<dbReference type="SUPFAM" id="SSF46689">
    <property type="entry name" value="Homeodomain-like"/>
    <property type="match status" value="1"/>
</dbReference>
<dbReference type="InterPro" id="IPR025662">
    <property type="entry name" value="Sigma_54_int_dom_ATP-bd_1"/>
</dbReference>
<dbReference type="PANTHER" id="PTHR32071:SF57">
    <property type="entry name" value="C4-DICARBOXYLATE TRANSPORT TRANSCRIPTIONAL REGULATORY PROTEIN DCTD"/>
    <property type="match status" value="1"/>
</dbReference>
<dbReference type="Pfam" id="PF25601">
    <property type="entry name" value="AAA_lid_14"/>
    <property type="match status" value="1"/>
</dbReference>
<dbReference type="InterPro" id="IPR009057">
    <property type="entry name" value="Homeodomain-like_sf"/>
</dbReference>
<dbReference type="GO" id="GO:0006355">
    <property type="term" value="P:regulation of DNA-templated transcription"/>
    <property type="evidence" value="ECO:0007669"/>
    <property type="project" value="InterPro"/>
</dbReference>
<dbReference type="Pfam" id="PF00571">
    <property type="entry name" value="CBS"/>
    <property type="match status" value="1"/>
</dbReference>
<dbReference type="SMART" id="SM00382">
    <property type="entry name" value="AAA"/>
    <property type="match status" value="1"/>
</dbReference>
<dbReference type="PROSITE" id="PS50045">
    <property type="entry name" value="SIGMA54_INTERACT_4"/>
    <property type="match status" value="1"/>
</dbReference>
<dbReference type="InterPro" id="IPR013767">
    <property type="entry name" value="PAS_fold"/>
</dbReference>
<dbReference type="AlphaFoldDB" id="A0A3G1KVV2"/>
<keyword evidence="1" id="KW-0547">Nucleotide-binding</keyword>
<dbReference type="FunFam" id="3.40.50.300:FF:000006">
    <property type="entry name" value="DNA-binding transcriptional regulator NtrC"/>
    <property type="match status" value="1"/>
</dbReference>
<dbReference type="InterPro" id="IPR025943">
    <property type="entry name" value="Sigma_54_int_dom_ATP-bd_2"/>
</dbReference>
<dbReference type="Proteomes" id="UP000323521">
    <property type="component" value="Chromosome"/>
</dbReference>
<dbReference type="Gene3D" id="3.10.580.10">
    <property type="entry name" value="CBS-domain"/>
    <property type="match status" value="1"/>
</dbReference>
<keyword evidence="4" id="KW-0238">DNA-binding</keyword>
<dbReference type="InterPro" id="IPR002197">
    <property type="entry name" value="HTH_Fis"/>
</dbReference>
<accession>A0A3G1KVV2</accession>
<dbReference type="Gene3D" id="1.10.8.60">
    <property type="match status" value="1"/>
</dbReference>
<keyword evidence="5" id="KW-0804">Transcription</keyword>
<evidence type="ECO:0000256" key="1">
    <source>
        <dbReference type="ARBA" id="ARBA00022741"/>
    </source>
</evidence>
<evidence type="ECO:0000259" key="7">
    <source>
        <dbReference type="PROSITE" id="PS50112"/>
    </source>
</evidence>
<dbReference type="InterPro" id="IPR000014">
    <property type="entry name" value="PAS"/>
</dbReference>
<dbReference type="Pfam" id="PF00989">
    <property type="entry name" value="PAS"/>
    <property type="match status" value="1"/>
</dbReference>
<proteinExistence type="predicted"/>
<dbReference type="InterPro" id="IPR025944">
    <property type="entry name" value="Sigma_54_int_dom_CS"/>
</dbReference>
<dbReference type="SUPFAM" id="SSF55785">
    <property type="entry name" value="PYP-like sensor domain (PAS domain)"/>
    <property type="match status" value="1"/>
</dbReference>
<dbReference type="InterPro" id="IPR003593">
    <property type="entry name" value="AAA+_ATPase"/>
</dbReference>
<dbReference type="SUPFAM" id="SSF52540">
    <property type="entry name" value="P-loop containing nucleoside triphosphate hydrolases"/>
    <property type="match status" value="1"/>
</dbReference>
<dbReference type="CDD" id="cd00009">
    <property type="entry name" value="AAA"/>
    <property type="match status" value="1"/>
</dbReference>
<protein>
    <submittedName>
        <fullName evidence="8">Uncharacterized protein</fullName>
    </submittedName>
</protein>
<keyword evidence="9" id="KW-1185">Reference proteome</keyword>
<feature type="domain" description="Sigma-54 factor interaction" evidence="6">
    <location>
        <begin position="278"/>
        <end position="507"/>
    </location>
</feature>
<dbReference type="KEGG" id="fwa:DCMF_19250"/>
<organism evidence="8 9">
    <name type="scientific">Formimonas warabiya</name>
    <dbReference type="NCBI Taxonomy" id="1761012"/>
    <lineage>
        <taxon>Bacteria</taxon>
        <taxon>Bacillati</taxon>
        <taxon>Bacillota</taxon>
        <taxon>Clostridia</taxon>
        <taxon>Eubacteriales</taxon>
        <taxon>Peptococcaceae</taxon>
        <taxon>Candidatus Formimonas</taxon>
    </lineage>
</organism>
<dbReference type="InterPro" id="IPR058031">
    <property type="entry name" value="AAA_lid_NorR"/>
</dbReference>
<dbReference type="InterPro" id="IPR000644">
    <property type="entry name" value="CBS_dom"/>
</dbReference>
<dbReference type="Gene3D" id="1.10.10.60">
    <property type="entry name" value="Homeodomain-like"/>
    <property type="match status" value="1"/>
</dbReference>
<evidence type="ECO:0000256" key="2">
    <source>
        <dbReference type="ARBA" id="ARBA00022840"/>
    </source>
</evidence>
<dbReference type="Pfam" id="PF02954">
    <property type="entry name" value="HTH_8"/>
    <property type="match status" value="1"/>
</dbReference>
<dbReference type="PROSITE" id="PS00675">
    <property type="entry name" value="SIGMA54_INTERACT_1"/>
    <property type="match status" value="1"/>
</dbReference>
<dbReference type="CDD" id="cd00130">
    <property type="entry name" value="PAS"/>
    <property type="match status" value="1"/>
</dbReference>
<gene>
    <name evidence="8" type="ORF">DCMF_19250</name>
</gene>
<sequence>MYVKDFMDPVSIVALNHERIRDICLKFSQIADEEIPVVDDKNRLLGVISKTNLFKKIHYLDSLDNGLNDLIEELQPSDITYENSTIYNNSPKCPWVINDDDILVGKLSFSRIKHDYNVYTFHEIELDFKKWLSGPIGSFFLLILESSYDGVWISDSVGNTLYVNSAYERMSGFSREIVLNKNMKEFVEKNVCEQSAVLLAIEQKKTITITHKYITGISALATANPVLDENGNILSVICNVRDLSKLLKLKKELAIARQYSAKYCSELMEYRQQLQKEFNFKSESIRTVLNLAEKAALFDSTVLILGETGVGKEVLAKFIHTHSPRKNGPFIKINCAAIPHELAESEFFGYVRGSFTGANLQGKPGIFELANTGTLFLDEISECPLGIQAKLLRVLQDKEIFKLGDKKPIKVDVRVVAATNRNLAELVQQKRFREDLYYRLSVIPITIPPLKDRKEDILSLTYHFLEQLNIRYKKKKAISSKVINVFCNYHWPGNVRELENLMEYLFVISSDEIILENIPHQLLIDSALATKPSGYLKQSLEQFEKRIIASTIEDNGSVRKTAKALGIDPATLSRKIKKYQITVDEDELL</sequence>
<dbReference type="PROSITE" id="PS50112">
    <property type="entry name" value="PAS"/>
    <property type="match status" value="1"/>
</dbReference>